<evidence type="ECO:0000313" key="2">
    <source>
        <dbReference type="Proteomes" id="UP001239111"/>
    </source>
</evidence>
<name>A0ACC2P361_9HYME</name>
<comment type="caution">
    <text evidence="1">The sequence shown here is derived from an EMBL/GenBank/DDBJ whole genome shotgun (WGS) entry which is preliminary data.</text>
</comment>
<protein>
    <submittedName>
        <fullName evidence="1">Uncharacterized protein</fullName>
    </submittedName>
</protein>
<dbReference type="EMBL" id="CM056742">
    <property type="protein sequence ID" value="KAJ8677759.1"/>
    <property type="molecule type" value="Genomic_DNA"/>
</dbReference>
<keyword evidence="2" id="KW-1185">Reference proteome</keyword>
<accession>A0ACC2P361</accession>
<organism evidence="1 2">
    <name type="scientific">Eretmocerus hayati</name>
    <dbReference type="NCBI Taxonomy" id="131215"/>
    <lineage>
        <taxon>Eukaryota</taxon>
        <taxon>Metazoa</taxon>
        <taxon>Ecdysozoa</taxon>
        <taxon>Arthropoda</taxon>
        <taxon>Hexapoda</taxon>
        <taxon>Insecta</taxon>
        <taxon>Pterygota</taxon>
        <taxon>Neoptera</taxon>
        <taxon>Endopterygota</taxon>
        <taxon>Hymenoptera</taxon>
        <taxon>Apocrita</taxon>
        <taxon>Proctotrupomorpha</taxon>
        <taxon>Chalcidoidea</taxon>
        <taxon>Aphelinidae</taxon>
        <taxon>Aphelininae</taxon>
        <taxon>Eretmocerus</taxon>
    </lineage>
</organism>
<reference evidence="1" key="1">
    <citation type="submission" date="2023-04" db="EMBL/GenBank/DDBJ databases">
        <title>A chromosome-level genome assembly of the parasitoid wasp Eretmocerus hayati.</title>
        <authorList>
            <person name="Zhong Y."/>
            <person name="Liu S."/>
            <person name="Liu Y."/>
        </authorList>
    </citation>
    <scope>NUCLEOTIDE SEQUENCE</scope>
    <source>
        <strain evidence="1">ZJU_SS_LIU_2023</strain>
    </source>
</reference>
<sequence>MPATHLIESYLMDTVTHDSFDYSEDLPDISAVKLNFIFGIIDDDYATVSNVAKPDLDHAFRKSFTSILLPGMEKALQNMFKQVQDAFVVVTREYLENVDTVMDKQYQKQNKL</sequence>
<evidence type="ECO:0000313" key="1">
    <source>
        <dbReference type="EMBL" id="KAJ8677759.1"/>
    </source>
</evidence>
<proteinExistence type="predicted"/>
<gene>
    <name evidence="1" type="ORF">QAD02_013546</name>
</gene>
<dbReference type="Proteomes" id="UP001239111">
    <property type="component" value="Chromosome 2"/>
</dbReference>